<evidence type="ECO:0000313" key="3">
    <source>
        <dbReference type="EMBL" id="KAG6692529.1"/>
    </source>
</evidence>
<dbReference type="PANTHER" id="PTHR24177">
    <property type="entry name" value="CASKIN"/>
    <property type="match status" value="1"/>
</dbReference>
<evidence type="ECO:0000259" key="2">
    <source>
        <dbReference type="Pfam" id="PF13962"/>
    </source>
</evidence>
<keyword evidence="1" id="KW-0812">Transmembrane</keyword>
<protein>
    <recommendedName>
        <fullName evidence="2">PGG domain-containing protein</fullName>
    </recommendedName>
</protein>
<proteinExistence type="predicted"/>
<dbReference type="Pfam" id="PF12796">
    <property type="entry name" value="Ank_2"/>
    <property type="match status" value="1"/>
</dbReference>
<feature type="transmembrane region" description="Helical" evidence="1">
    <location>
        <begin position="536"/>
        <end position="558"/>
    </location>
</feature>
<dbReference type="InterPro" id="IPR026961">
    <property type="entry name" value="PGG_dom"/>
</dbReference>
<dbReference type="Proteomes" id="UP000811246">
    <property type="component" value="Chromosome 10"/>
</dbReference>
<dbReference type="Pfam" id="PF13962">
    <property type="entry name" value="PGG"/>
    <property type="match status" value="1"/>
</dbReference>
<dbReference type="InterPro" id="IPR002110">
    <property type="entry name" value="Ankyrin_rpt"/>
</dbReference>
<comment type="caution">
    <text evidence="3">The sequence shown here is derived from an EMBL/GenBank/DDBJ whole genome shotgun (WGS) entry which is preliminary data.</text>
</comment>
<evidence type="ECO:0000313" key="4">
    <source>
        <dbReference type="Proteomes" id="UP000811246"/>
    </source>
</evidence>
<reference evidence="3" key="1">
    <citation type="submission" date="2021-01" db="EMBL/GenBank/DDBJ databases">
        <authorList>
            <person name="Lovell J.T."/>
            <person name="Bentley N."/>
            <person name="Bhattarai G."/>
            <person name="Jenkins J.W."/>
            <person name="Sreedasyam A."/>
            <person name="Alarcon Y."/>
            <person name="Bock C."/>
            <person name="Boston L."/>
            <person name="Carlson J."/>
            <person name="Cervantes K."/>
            <person name="Clermont K."/>
            <person name="Krom N."/>
            <person name="Kubenka K."/>
            <person name="Mamidi S."/>
            <person name="Mattison C."/>
            <person name="Monteros M."/>
            <person name="Pisani C."/>
            <person name="Plott C."/>
            <person name="Rajasekar S."/>
            <person name="Rhein H.S."/>
            <person name="Rohla C."/>
            <person name="Song M."/>
            <person name="Hilaire R.S."/>
            <person name="Shu S."/>
            <person name="Wells L."/>
            <person name="Wang X."/>
            <person name="Webber J."/>
            <person name="Heerema R.J."/>
            <person name="Klein P."/>
            <person name="Conner P."/>
            <person name="Grauke L."/>
            <person name="Grimwood J."/>
            <person name="Schmutz J."/>
            <person name="Randall J.J."/>
        </authorList>
    </citation>
    <scope>NUCLEOTIDE SEQUENCE</scope>
    <source>
        <tissue evidence="3">Leaf</tissue>
    </source>
</reference>
<gene>
    <name evidence="3" type="ORF">I3842_10G119100</name>
</gene>
<evidence type="ECO:0000256" key="1">
    <source>
        <dbReference type="SAM" id="Phobius"/>
    </source>
</evidence>
<dbReference type="SMART" id="SM00248">
    <property type="entry name" value="ANK"/>
    <property type="match status" value="4"/>
</dbReference>
<name>A0A922J557_CARIL</name>
<dbReference type="PANTHER" id="PTHR24177:SF329">
    <property type="entry name" value="ANKYRIN REPEAT PROTEIN"/>
    <property type="match status" value="1"/>
</dbReference>
<accession>A0A922J557</accession>
<dbReference type="EMBL" id="CM031834">
    <property type="protein sequence ID" value="KAG6692529.1"/>
    <property type="molecule type" value="Genomic_DNA"/>
</dbReference>
<dbReference type="AlphaFoldDB" id="A0A922J557"/>
<keyword evidence="1" id="KW-0472">Membrane</keyword>
<sequence>MDEGESLSNNPGRTAGDYHMIQMDVGESMSNNPGMINEYAALVNAVRGGNWNATRDFLILHPDALTAIITAPFDKTILHVAIAAQQERIVQELVNMMLEPDLERTDNNGITALHETTFRGNYKMAECLIRKNRRLVHIRSPGFTELPVVMAMMFGHKELARYLYELTLLQDLEAEQGDQGSELLTYAIYARELDIALDLMDRCPRLAFALKRRGIVTPLGALAVVTNALIPSATSLQGWIYRHLTAPMHQHQLGSSLLNLLGFQRTLHETMLAHVQFQKLLYRICETVATSKITPEIINSSVAPAIFGAISKGNFEFVFQIVKANPDLLWIQNEFGMGIFQFAVQCRQAEIFSLIYQLKENNALIRFIDAAGNNILHVAGMLTEFTPINHITGSVLQMQREVQWFKEVESICPPMCQELLNNDCLTAKELFTRTHQDLREKGEKWMKNTITSGSVVGTLIVTIMFAAAFTIPGGTNQETGSTILVHDKLFKIFMIADSISLFSSSTAVLIFLGIFTSRYAEEDFLILLPKKMVIGFSTLFFSIISMMIAFSAALLITLREESLIVIPIIGLASVPVLFVLMPFRLLVDIFRSTYGRGIFNRKMKPWF</sequence>
<organism evidence="3 4">
    <name type="scientific">Carya illinoinensis</name>
    <name type="common">Pecan</name>
    <dbReference type="NCBI Taxonomy" id="32201"/>
    <lineage>
        <taxon>Eukaryota</taxon>
        <taxon>Viridiplantae</taxon>
        <taxon>Streptophyta</taxon>
        <taxon>Embryophyta</taxon>
        <taxon>Tracheophyta</taxon>
        <taxon>Spermatophyta</taxon>
        <taxon>Magnoliopsida</taxon>
        <taxon>eudicotyledons</taxon>
        <taxon>Gunneridae</taxon>
        <taxon>Pentapetalae</taxon>
        <taxon>rosids</taxon>
        <taxon>fabids</taxon>
        <taxon>Fagales</taxon>
        <taxon>Juglandaceae</taxon>
        <taxon>Carya</taxon>
    </lineage>
</organism>
<feature type="transmembrane region" description="Helical" evidence="1">
    <location>
        <begin position="449"/>
        <end position="472"/>
    </location>
</feature>
<feature type="transmembrane region" description="Helical" evidence="1">
    <location>
        <begin position="564"/>
        <end position="587"/>
    </location>
</feature>
<feature type="domain" description="PGG" evidence="2">
    <location>
        <begin position="443"/>
        <end position="556"/>
    </location>
</feature>
<feature type="transmembrane region" description="Helical" evidence="1">
    <location>
        <begin position="492"/>
        <end position="515"/>
    </location>
</feature>
<keyword evidence="1" id="KW-1133">Transmembrane helix</keyword>
<dbReference type="GO" id="GO:0016020">
    <property type="term" value="C:membrane"/>
    <property type="evidence" value="ECO:0007669"/>
    <property type="project" value="TreeGrafter"/>
</dbReference>